<dbReference type="Pfam" id="PF01048">
    <property type="entry name" value="PNP_UDP_1"/>
    <property type="match status" value="1"/>
</dbReference>
<evidence type="ECO:0000259" key="1">
    <source>
        <dbReference type="Pfam" id="PF01048"/>
    </source>
</evidence>
<dbReference type="AlphaFoldDB" id="A0A1Y3KR35"/>
<feature type="domain" description="Nucleoside phosphorylase" evidence="1">
    <location>
        <begin position="122"/>
        <end position="354"/>
    </location>
</feature>
<evidence type="ECO:0000313" key="3">
    <source>
        <dbReference type="Proteomes" id="UP000196082"/>
    </source>
</evidence>
<dbReference type="GO" id="GO:0009116">
    <property type="term" value="P:nucleoside metabolic process"/>
    <property type="evidence" value="ECO:0007669"/>
    <property type="project" value="InterPro"/>
</dbReference>
<dbReference type="GO" id="GO:0008782">
    <property type="term" value="F:adenosylhomocysteine nucleosidase activity"/>
    <property type="evidence" value="ECO:0007669"/>
    <property type="project" value="TreeGrafter"/>
</dbReference>
<dbReference type="InterPro" id="IPR000845">
    <property type="entry name" value="Nucleoside_phosphorylase_d"/>
</dbReference>
<sequence>MDWMACVDQEANSAAASNAAAEQSPLLRHSTSDVEPVRDGGLSLLEEILARDIYIKPREVVGLTAHVDIQEEMRGRFDSELWSVLHYSNSSNAWLDQIQRKIEHILQTNRERLTECPEQADICILTALHAPELTAVLRLPWDFQPVSLERDPTQYYRGHLTTKHGRLSVVAASASRMGMPAAAVLAMKMIQTFKPGYIAMTGIAAGVPGKVELGDIIAADPSWDYGSGKNISSEEGSSFEAAPHHLNLDPFIRSKLEKLRNDHSALDSLRRHWPINIATPLTMHLGPLASGASVLEDPTITSNIKAQHRKLLGVEMEAYGVFAAAHEAPHPQPKVIVLKSVCDFANPEKNDNYQEYAAYTSAQVLKLLFEGHF</sequence>
<name>A0A1Y3KR35_PSEPU</name>
<accession>A0A1Y3KR35</accession>
<protein>
    <recommendedName>
        <fullName evidence="1">Nucleoside phosphorylase domain-containing protein</fullName>
    </recommendedName>
</protein>
<dbReference type="PANTHER" id="PTHR46832">
    <property type="entry name" value="5'-METHYLTHIOADENOSINE/S-ADENOSYLHOMOCYSTEINE NUCLEOSIDASE"/>
    <property type="match status" value="1"/>
</dbReference>
<dbReference type="SUPFAM" id="SSF53167">
    <property type="entry name" value="Purine and uridine phosphorylases"/>
    <property type="match status" value="1"/>
</dbReference>
<dbReference type="InterPro" id="IPR035994">
    <property type="entry name" value="Nucleoside_phosphorylase_sf"/>
</dbReference>
<dbReference type="GO" id="GO:0008930">
    <property type="term" value="F:methylthioadenosine nucleosidase activity"/>
    <property type="evidence" value="ECO:0007669"/>
    <property type="project" value="TreeGrafter"/>
</dbReference>
<dbReference type="Gene3D" id="3.40.50.1580">
    <property type="entry name" value="Nucleoside phosphorylase domain"/>
    <property type="match status" value="1"/>
</dbReference>
<dbReference type="GO" id="GO:0019284">
    <property type="term" value="P:L-methionine salvage from S-adenosylmethionine"/>
    <property type="evidence" value="ECO:0007669"/>
    <property type="project" value="TreeGrafter"/>
</dbReference>
<dbReference type="GO" id="GO:0005829">
    <property type="term" value="C:cytosol"/>
    <property type="evidence" value="ECO:0007669"/>
    <property type="project" value="TreeGrafter"/>
</dbReference>
<gene>
    <name evidence="2" type="ORF">B8W72_24520</name>
</gene>
<evidence type="ECO:0000313" key="2">
    <source>
        <dbReference type="EMBL" id="OUM26390.1"/>
    </source>
</evidence>
<organism evidence="2 3">
    <name type="scientific">Pseudomonas putida</name>
    <name type="common">Arthrobacter siderocapsulatus</name>
    <dbReference type="NCBI Taxonomy" id="303"/>
    <lineage>
        <taxon>Bacteria</taxon>
        <taxon>Pseudomonadati</taxon>
        <taxon>Pseudomonadota</taxon>
        <taxon>Gammaproteobacteria</taxon>
        <taxon>Pseudomonadales</taxon>
        <taxon>Pseudomonadaceae</taxon>
        <taxon>Pseudomonas</taxon>
    </lineage>
</organism>
<proteinExistence type="predicted"/>
<dbReference type="EMBL" id="NFSB01000087">
    <property type="protein sequence ID" value="OUM26390.1"/>
    <property type="molecule type" value="Genomic_DNA"/>
</dbReference>
<dbReference type="PANTHER" id="PTHR46832:SF1">
    <property type="entry name" value="5'-METHYLTHIOADENOSINE_S-ADENOSYLHOMOCYSTEINE NUCLEOSIDASE"/>
    <property type="match status" value="1"/>
</dbReference>
<reference evidence="2 3" key="1">
    <citation type="submission" date="2017-05" db="EMBL/GenBank/DDBJ databases">
        <title>Whole genome sequence of Pseudomonas putida isolate 1312 commercialized as a biostimulant.</title>
        <authorList>
            <person name="Crovadore J."/>
            <person name="Blanc P."/>
            <person name="Chablais R."/>
            <person name="Cochard B."/>
            <person name="Grizard D."/>
            <person name="Lefort F."/>
        </authorList>
    </citation>
    <scope>NUCLEOTIDE SEQUENCE [LARGE SCALE GENOMIC DNA]</scope>
    <source>
        <strain evidence="2 3">1312</strain>
    </source>
</reference>
<comment type="caution">
    <text evidence="2">The sequence shown here is derived from an EMBL/GenBank/DDBJ whole genome shotgun (WGS) entry which is preliminary data.</text>
</comment>
<dbReference type="Proteomes" id="UP000196082">
    <property type="component" value="Unassembled WGS sequence"/>
</dbReference>